<organism evidence="1 2">
    <name type="scientific">Muribaculum caecicola</name>
    <dbReference type="NCBI Taxonomy" id="3038144"/>
    <lineage>
        <taxon>Bacteria</taxon>
        <taxon>Pseudomonadati</taxon>
        <taxon>Bacteroidota</taxon>
        <taxon>Bacteroidia</taxon>
        <taxon>Bacteroidales</taxon>
        <taxon>Muribaculaceae</taxon>
        <taxon>Muribaculum</taxon>
    </lineage>
</organism>
<gene>
    <name evidence="1" type="ORF">E5990_03450</name>
</gene>
<keyword evidence="2" id="KW-1185">Reference proteome</keyword>
<evidence type="ECO:0000313" key="2">
    <source>
        <dbReference type="Proteomes" id="UP000305401"/>
    </source>
</evidence>
<dbReference type="Proteomes" id="UP000305401">
    <property type="component" value="Unassembled WGS sequence"/>
</dbReference>
<dbReference type="EMBL" id="SSTG01000024">
    <property type="protein sequence ID" value="THG54280.1"/>
    <property type="molecule type" value="Genomic_DNA"/>
</dbReference>
<proteinExistence type="predicted"/>
<protein>
    <submittedName>
        <fullName evidence="1">Neuraminidase</fullName>
    </submittedName>
</protein>
<reference evidence="1" key="1">
    <citation type="submission" date="2019-04" db="EMBL/GenBank/DDBJ databases">
        <title>Microbes associate with the intestines of laboratory mice.</title>
        <authorList>
            <person name="Navarre W."/>
            <person name="Wong E."/>
            <person name="Huang K.C."/>
            <person name="Tropini C."/>
            <person name="Ng K."/>
            <person name="Yu B."/>
        </authorList>
    </citation>
    <scope>NUCLEOTIDE SEQUENCE</scope>
    <source>
        <strain evidence="1">NM86_A22</strain>
    </source>
</reference>
<evidence type="ECO:0000313" key="1">
    <source>
        <dbReference type="EMBL" id="THG54280.1"/>
    </source>
</evidence>
<comment type="caution">
    <text evidence="1">The sequence shown here is derived from an EMBL/GenBank/DDBJ whole genome shotgun (WGS) entry which is preliminary data.</text>
</comment>
<name>A0AC61S764_9BACT</name>
<accession>A0AC61S764</accession>
<sequence length="435" mass="49106">MNFHLRTFISSLAILSIFIAPAAEKEFSVTLSEIAPGYSATSVNTTIFRSNSVTSHGKWQYAAYYDPDGYVTIAKRRHGSHKWKIQRSPYKGNVKDAHNVISIGIDGNGTLHAAFDHHGHPLRYCRSVKPGSLQLGPLEPMLSRNEQDVTYPEFHTLPNGDMLFVYRSGYSGGGNMVINRYDTQKRTWSRVHDILLDGEKQRNAYWQLCIGGDGAIHLSWVWRETWLVETNHDLCYARSADNGHTWHRSDGTPYQLPITLATAETAWKIPQKSELINQTSMAANAQGRPMIATYWREPGDSIPQFRIVEHDGKQWQMQQVSHRTTPFSLSGGGTKMIPVSRPRIAVRENEVFYIFRDQERGSKVSLAHRASGSNDWTITDLAPFSVGAWEPTFDTALWNSSQLLNIFVQHTAQGDGERTTTLSPQPVYILELNSQ</sequence>